<dbReference type="Proteomes" id="UP000054560">
    <property type="component" value="Unassembled WGS sequence"/>
</dbReference>
<proteinExistence type="predicted"/>
<feature type="compositionally biased region" description="Polar residues" evidence="1">
    <location>
        <begin position="49"/>
        <end position="64"/>
    </location>
</feature>
<organism evidence="2 3">
    <name type="scientific">Sphaeroforma arctica JP610</name>
    <dbReference type="NCBI Taxonomy" id="667725"/>
    <lineage>
        <taxon>Eukaryota</taxon>
        <taxon>Ichthyosporea</taxon>
        <taxon>Ichthyophonida</taxon>
        <taxon>Sphaeroforma</taxon>
    </lineage>
</organism>
<protein>
    <submittedName>
        <fullName evidence="2">Uncharacterized protein</fullName>
    </submittedName>
</protein>
<sequence>MYKTALKKETCDYHNNAGRVFVTSHGQATATTCNPTRARSPGMALGGFQSPSKKANKQSYSVGSVGNVNRPQTVAHNFLTYQRMEMGGLTAKNYSTSLTSKKHTTKKQTTKKDTSTQQPAKSPSLKWTRRSLNPFKKEKNYMDLVDSSMASALVLCPTDQKEKPFDTTSQSAMSVLSIYV</sequence>
<feature type="compositionally biased region" description="Basic residues" evidence="1">
    <location>
        <begin position="100"/>
        <end position="109"/>
    </location>
</feature>
<name>A0A0L0FKE8_9EUKA</name>
<dbReference type="GeneID" id="25910801"/>
<evidence type="ECO:0000313" key="2">
    <source>
        <dbReference type="EMBL" id="KNC77235.1"/>
    </source>
</evidence>
<evidence type="ECO:0000256" key="1">
    <source>
        <dbReference type="SAM" id="MobiDB-lite"/>
    </source>
</evidence>
<dbReference type="AlphaFoldDB" id="A0A0L0FKE8"/>
<reference evidence="2 3" key="1">
    <citation type="submission" date="2011-02" db="EMBL/GenBank/DDBJ databases">
        <title>The Genome Sequence of Sphaeroforma arctica JP610.</title>
        <authorList>
            <consortium name="The Broad Institute Genome Sequencing Platform"/>
            <person name="Russ C."/>
            <person name="Cuomo C."/>
            <person name="Young S.K."/>
            <person name="Zeng Q."/>
            <person name="Gargeya S."/>
            <person name="Alvarado L."/>
            <person name="Berlin A."/>
            <person name="Chapman S.B."/>
            <person name="Chen Z."/>
            <person name="Freedman E."/>
            <person name="Gellesch M."/>
            <person name="Goldberg J."/>
            <person name="Griggs A."/>
            <person name="Gujja S."/>
            <person name="Heilman E."/>
            <person name="Heiman D."/>
            <person name="Howarth C."/>
            <person name="Mehta T."/>
            <person name="Neiman D."/>
            <person name="Pearson M."/>
            <person name="Roberts A."/>
            <person name="Saif S."/>
            <person name="Shea T."/>
            <person name="Shenoy N."/>
            <person name="Sisk P."/>
            <person name="Stolte C."/>
            <person name="Sykes S."/>
            <person name="White J."/>
            <person name="Yandava C."/>
            <person name="Burger G."/>
            <person name="Gray M.W."/>
            <person name="Holland P.W.H."/>
            <person name="King N."/>
            <person name="Lang F.B.F."/>
            <person name="Roger A.J."/>
            <person name="Ruiz-Trillo I."/>
            <person name="Haas B."/>
            <person name="Nusbaum C."/>
            <person name="Birren B."/>
        </authorList>
    </citation>
    <scope>NUCLEOTIDE SEQUENCE [LARGE SCALE GENOMIC DNA]</scope>
    <source>
        <strain evidence="2 3">JP610</strain>
    </source>
</reference>
<gene>
    <name evidence="2" type="ORF">SARC_10297</name>
</gene>
<feature type="region of interest" description="Disordered" evidence="1">
    <location>
        <begin position="95"/>
        <end position="132"/>
    </location>
</feature>
<dbReference type="RefSeq" id="XP_014151137.1">
    <property type="nucleotide sequence ID" value="XM_014295662.1"/>
</dbReference>
<feature type="region of interest" description="Disordered" evidence="1">
    <location>
        <begin position="45"/>
        <end position="64"/>
    </location>
</feature>
<keyword evidence="3" id="KW-1185">Reference proteome</keyword>
<dbReference type="EMBL" id="KQ242795">
    <property type="protein sequence ID" value="KNC77235.1"/>
    <property type="molecule type" value="Genomic_DNA"/>
</dbReference>
<accession>A0A0L0FKE8</accession>
<evidence type="ECO:0000313" key="3">
    <source>
        <dbReference type="Proteomes" id="UP000054560"/>
    </source>
</evidence>